<evidence type="ECO:0000313" key="1">
    <source>
        <dbReference type="EMBL" id="KAH3867645.1"/>
    </source>
</evidence>
<proteinExistence type="predicted"/>
<organism evidence="1 2">
    <name type="scientific">Dreissena polymorpha</name>
    <name type="common">Zebra mussel</name>
    <name type="synonym">Mytilus polymorpha</name>
    <dbReference type="NCBI Taxonomy" id="45954"/>
    <lineage>
        <taxon>Eukaryota</taxon>
        <taxon>Metazoa</taxon>
        <taxon>Spiralia</taxon>
        <taxon>Lophotrochozoa</taxon>
        <taxon>Mollusca</taxon>
        <taxon>Bivalvia</taxon>
        <taxon>Autobranchia</taxon>
        <taxon>Heteroconchia</taxon>
        <taxon>Euheterodonta</taxon>
        <taxon>Imparidentia</taxon>
        <taxon>Neoheterodontei</taxon>
        <taxon>Myida</taxon>
        <taxon>Dreissenoidea</taxon>
        <taxon>Dreissenidae</taxon>
        <taxon>Dreissena</taxon>
    </lineage>
</organism>
<protein>
    <submittedName>
        <fullName evidence="1">Uncharacterized protein</fullName>
    </submittedName>
</protein>
<gene>
    <name evidence="1" type="ORF">DPMN_030777</name>
</gene>
<comment type="caution">
    <text evidence="1">The sequence shown here is derived from an EMBL/GenBank/DDBJ whole genome shotgun (WGS) entry which is preliminary data.</text>
</comment>
<dbReference type="AlphaFoldDB" id="A0A9D4RIM4"/>
<keyword evidence="2" id="KW-1185">Reference proteome</keyword>
<dbReference type="EMBL" id="JAIWYP010000002">
    <property type="protein sequence ID" value="KAH3867645.1"/>
    <property type="molecule type" value="Genomic_DNA"/>
</dbReference>
<reference evidence="1" key="2">
    <citation type="submission" date="2020-11" db="EMBL/GenBank/DDBJ databases">
        <authorList>
            <person name="McCartney M.A."/>
            <person name="Auch B."/>
            <person name="Kono T."/>
            <person name="Mallez S."/>
            <person name="Becker A."/>
            <person name="Gohl D.M."/>
            <person name="Silverstein K.A.T."/>
            <person name="Koren S."/>
            <person name="Bechman K.B."/>
            <person name="Herman A."/>
            <person name="Abrahante J.E."/>
            <person name="Garbe J."/>
        </authorList>
    </citation>
    <scope>NUCLEOTIDE SEQUENCE</scope>
    <source>
        <strain evidence="1">Duluth1</strain>
        <tissue evidence="1">Whole animal</tissue>
    </source>
</reference>
<reference evidence="1" key="1">
    <citation type="journal article" date="2019" name="bioRxiv">
        <title>The Genome of the Zebra Mussel, Dreissena polymorpha: A Resource for Invasive Species Research.</title>
        <authorList>
            <person name="McCartney M.A."/>
            <person name="Auch B."/>
            <person name="Kono T."/>
            <person name="Mallez S."/>
            <person name="Zhang Y."/>
            <person name="Obille A."/>
            <person name="Becker A."/>
            <person name="Abrahante J.E."/>
            <person name="Garbe J."/>
            <person name="Badalamenti J.P."/>
            <person name="Herman A."/>
            <person name="Mangelson H."/>
            <person name="Liachko I."/>
            <person name="Sullivan S."/>
            <person name="Sone E.D."/>
            <person name="Koren S."/>
            <person name="Silverstein K.A.T."/>
            <person name="Beckman K.B."/>
            <person name="Gohl D.M."/>
        </authorList>
    </citation>
    <scope>NUCLEOTIDE SEQUENCE</scope>
    <source>
        <strain evidence="1">Duluth1</strain>
        <tissue evidence="1">Whole animal</tissue>
    </source>
</reference>
<accession>A0A9D4RIM4</accession>
<dbReference type="Proteomes" id="UP000828390">
    <property type="component" value="Unassembled WGS sequence"/>
</dbReference>
<evidence type="ECO:0000313" key="2">
    <source>
        <dbReference type="Proteomes" id="UP000828390"/>
    </source>
</evidence>
<sequence>MLTCQVSENATCYDEVPVADIDLIPDNIAAFCKGREILSLVPTDCNKQADATDVPSGM</sequence>
<name>A0A9D4RIM4_DREPO</name>